<accession>A0A484LQN2</accession>
<gene>
    <name evidence="2" type="ORF">CCAM_LOCUS20537</name>
</gene>
<reference evidence="2 3" key="1">
    <citation type="submission" date="2018-04" db="EMBL/GenBank/DDBJ databases">
        <authorList>
            <person name="Vogel A."/>
        </authorList>
    </citation>
    <scope>NUCLEOTIDE SEQUENCE [LARGE SCALE GENOMIC DNA]</scope>
</reference>
<organism evidence="2 3">
    <name type="scientific">Cuscuta campestris</name>
    <dbReference type="NCBI Taxonomy" id="132261"/>
    <lineage>
        <taxon>Eukaryota</taxon>
        <taxon>Viridiplantae</taxon>
        <taxon>Streptophyta</taxon>
        <taxon>Embryophyta</taxon>
        <taxon>Tracheophyta</taxon>
        <taxon>Spermatophyta</taxon>
        <taxon>Magnoliopsida</taxon>
        <taxon>eudicotyledons</taxon>
        <taxon>Gunneridae</taxon>
        <taxon>Pentapetalae</taxon>
        <taxon>asterids</taxon>
        <taxon>lamiids</taxon>
        <taxon>Solanales</taxon>
        <taxon>Convolvulaceae</taxon>
        <taxon>Cuscuteae</taxon>
        <taxon>Cuscuta</taxon>
        <taxon>Cuscuta subgen. Grammica</taxon>
        <taxon>Cuscuta sect. Cleistogrammica</taxon>
    </lineage>
</organism>
<feature type="compositionally biased region" description="Basic and acidic residues" evidence="1">
    <location>
        <begin position="26"/>
        <end position="36"/>
    </location>
</feature>
<dbReference type="AlphaFoldDB" id="A0A484LQN2"/>
<proteinExistence type="predicted"/>
<dbReference type="EMBL" id="OOIL02001845">
    <property type="protein sequence ID" value="VFQ78761.1"/>
    <property type="molecule type" value="Genomic_DNA"/>
</dbReference>
<evidence type="ECO:0000256" key="1">
    <source>
        <dbReference type="SAM" id="MobiDB-lite"/>
    </source>
</evidence>
<keyword evidence="3" id="KW-1185">Reference proteome</keyword>
<evidence type="ECO:0000313" key="3">
    <source>
        <dbReference type="Proteomes" id="UP000595140"/>
    </source>
</evidence>
<dbReference type="PANTHER" id="PTHR33638">
    <property type="entry name" value="SELENOPROTEIN H"/>
    <property type="match status" value="1"/>
</dbReference>
<evidence type="ECO:0008006" key="4">
    <source>
        <dbReference type="Google" id="ProtNLM"/>
    </source>
</evidence>
<dbReference type="Proteomes" id="UP000595140">
    <property type="component" value="Unassembled WGS sequence"/>
</dbReference>
<feature type="compositionally biased region" description="Low complexity" evidence="1">
    <location>
        <begin position="12"/>
        <end position="25"/>
    </location>
</feature>
<dbReference type="PANTHER" id="PTHR33638:SF1">
    <property type="entry name" value="SELENOPROTEIN H"/>
    <property type="match status" value="1"/>
</dbReference>
<feature type="region of interest" description="Disordered" evidence="1">
    <location>
        <begin position="1"/>
        <end position="88"/>
    </location>
</feature>
<sequence>MATRKRTAVEPATRVTRSSARLAAARSDDAKPELPKAKKPKRTAAAKSPTPEAEREEGPVGVPAEKPKKGKGRGEKPSAVAAEDGGAEGKTVVIEQCNSFKTRALKAKEALEAAVSGVRVVVNPEKPRKGCFEIREEDGETFVSLLDMKRPFKAMKDLDMDEVITGIIDKIK</sequence>
<dbReference type="InterPro" id="IPR052674">
    <property type="entry name" value="SelWTH-like"/>
</dbReference>
<dbReference type="OrthoDB" id="1933874at2759"/>
<evidence type="ECO:0000313" key="2">
    <source>
        <dbReference type="EMBL" id="VFQ78761.1"/>
    </source>
</evidence>
<name>A0A484LQN2_9ASTE</name>
<dbReference type="GO" id="GO:0005794">
    <property type="term" value="C:Golgi apparatus"/>
    <property type="evidence" value="ECO:0007669"/>
    <property type="project" value="TreeGrafter"/>
</dbReference>
<protein>
    <recommendedName>
        <fullName evidence="4">Selenoprotein H</fullName>
    </recommendedName>
</protein>